<feature type="region of interest" description="Disordered" evidence="1">
    <location>
        <begin position="175"/>
        <end position="215"/>
    </location>
</feature>
<name>A0A4P9WIV3_9FUNG</name>
<reference evidence="3" key="1">
    <citation type="journal article" date="2018" name="Nat. Microbiol.">
        <title>Leveraging single-cell genomics to expand the fungal tree of life.</title>
        <authorList>
            <person name="Ahrendt S.R."/>
            <person name="Quandt C.A."/>
            <person name="Ciobanu D."/>
            <person name="Clum A."/>
            <person name="Salamov A."/>
            <person name="Andreopoulos B."/>
            <person name="Cheng J.F."/>
            <person name="Woyke T."/>
            <person name="Pelin A."/>
            <person name="Henrissat B."/>
            <person name="Reynolds N.K."/>
            <person name="Benny G.L."/>
            <person name="Smith M.E."/>
            <person name="James T.Y."/>
            <person name="Grigoriev I.V."/>
        </authorList>
    </citation>
    <scope>NUCLEOTIDE SEQUENCE [LARGE SCALE GENOMIC DNA]</scope>
</reference>
<protein>
    <submittedName>
        <fullName evidence="2">Uncharacterized protein</fullName>
    </submittedName>
</protein>
<gene>
    <name evidence="2" type="ORF">BDK51DRAFT_29300</name>
</gene>
<keyword evidence="3" id="KW-1185">Reference proteome</keyword>
<feature type="compositionally biased region" description="Basic and acidic residues" evidence="1">
    <location>
        <begin position="186"/>
        <end position="206"/>
    </location>
</feature>
<evidence type="ECO:0000313" key="2">
    <source>
        <dbReference type="EMBL" id="RKO91965.1"/>
    </source>
</evidence>
<accession>A0A4P9WIV3</accession>
<dbReference type="Proteomes" id="UP000269721">
    <property type="component" value="Unassembled WGS sequence"/>
</dbReference>
<evidence type="ECO:0000256" key="1">
    <source>
        <dbReference type="SAM" id="MobiDB-lite"/>
    </source>
</evidence>
<organism evidence="2 3">
    <name type="scientific">Blyttiomyces helicus</name>
    <dbReference type="NCBI Taxonomy" id="388810"/>
    <lineage>
        <taxon>Eukaryota</taxon>
        <taxon>Fungi</taxon>
        <taxon>Fungi incertae sedis</taxon>
        <taxon>Chytridiomycota</taxon>
        <taxon>Chytridiomycota incertae sedis</taxon>
        <taxon>Chytridiomycetes</taxon>
        <taxon>Chytridiomycetes incertae sedis</taxon>
        <taxon>Blyttiomyces</taxon>
    </lineage>
</organism>
<sequence length="272" mass="29642">MEVHLLWAANFTLVPSSTGLNDAEVPASVAKAGGISAAFRETMSGCLGCSTVSYRLYSEQINQWTARLLQCAVLLLHQPFGAELHQSLLHGQQTSTPYPRCPPYCGERACGGVRGGRERGGRKGADGQQEEAPEQMNSENKEEEYGEDKGKRKLTDGALQELVLKKAVEAGAETYTVESSTAGRSSSDRRETHDEEEQLQEREEGKPQNTGCKNGCQTGIGSSRCPFSTSSLQQRGKTWPPMCTKRSEMVEMRGKVEGCHFSQRSTGRGEGC</sequence>
<dbReference type="EMBL" id="KZ994824">
    <property type="protein sequence ID" value="RKO91965.1"/>
    <property type="molecule type" value="Genomic_DNA"/>
</dbReference>
<proteinExistence type="predicted"/>
<feature type="compositionally biased region" description="Basic and acidic residues" evidence="1">
    <location>
        <begin position="115"/>
        <end position="125"/>
    </location>
</feature>
<evidence type="ECO:0000313" key="3">
    <source>
        <dbReference type="Proteomes" id="UP000269721"/>
    </source>
</evidence>
<feature type="region of interest" description="Disordered" evidence="1">
    <location>
        <begin position="113"/>
        <end position="153"/>
    </location>
</feature>
<feature type="compositionally biased region" description="Polar residues" evidence="1">
    <location>
        <begin position="176"/>
        <end position="185"/>
    </location>
</feature>
<dbReference type="AlphaFoldDB" id="A0A4P9WIV3"/>